<protein>
    <submittedName>
        <fullName evidence="1">Uncharacterized protein</fullName>
    </submittedName>
</protein>
<dbReference type="Proteomes" id="UP001605036">
    <property type="component" value="Unassembled WGS sequence"/>
</dbReference>
<keyword evidence="2" id="KW-1185">Reference proteome</keyword>
<evidence type="ECO:0000313" key="2">
    <source>
        <dbReference type="Proteomes" id="UP001605036"/>
    </source>
</evidence>
<proteinExistence type="predicted"/>
<comment type="caution">
    <text evidence="1">The sequence shown here is derived from an EMBL/GenBank/DDBJ whole genome shotgun (WGS) entry which is preliminary data.</text>
</comment>
<organism evidence="1 2">
    <name type="scientific">Riccia fluitans</name>
    <dbReference type="NCBI Taxonomy" id="41844"/>
    <lineage>
        <taxon>Eukaryota</taxon>
        <taxon>Viridiplantae</taxon>
        <taxon>Streptophyta</taxon>
        <taxon>Embryophyta</taxon>
        <taxon>Marchantiophyta</taxon>
        <taxon>Marchantiopsida</taxon>
        <taxon>Marchantiidae</taxon>
        <taxon>Marchantiales</taxon>
        <taxon>Ricciaceae</taxon>
        <taxon>Riccia</taxon>
    </lineage>
</organism>
<reference evidence="1 2" key="1">
    <citation type="submission" date="2024-09" db="EMBL/GenBank/DDBJ databases">
        <title>Chromosome-scale assembly of Riccia fluitans.</title>
        <authorList>
            <person name="Paukszto L."/>
            <person name="Sawicki J."/>
            <person name="Karawczyk K."/>
            <person name="Piernik-Szablinska J."/>
            <person name="Szczecinska M."/>
            <person name="Mazdziarz M."/>
        </authorList>
    </citation>
    <scope>NUCLEOTIDE SEQUENCE [LARGE SCALE GENOMIC DNA]</scope>
    <source>
        <strain evidence="1">Rf_01</strain>
        <tissue evidence="1">Aerial parts of the thallus</tissue>
    </source>
</reference>
<dbReference type="AlphaFoldDB" id="A0ABD1XFN8"/>
<name>A0ABD1XFN8_9MARC</name>
<sequence>MLEPEECIWELEVGGFAGAFSGCFSYSVRWLTFQAGRQHLQAAVNTRLRTGNPIDIDCGHRLPSEYAHCITRFHSFTWIFASIPPSGRKESTIQLPFSSSSQPAISSPAFFIITAAVYPVRSLS</sequence>
<dbReference type="EMBL" id="JBHFFA010000008">
    <property type="protein sequence ID" value="KAL2607600.1"/>
    <property type="molecule type" value="Genomic_DNA"/>
</dbReference>
<evidence type="ECO:0000313" key="1">
    <source>
        <dbReference type="EMBL" id="KAL2607600.1"/>
    </source>
</evidence>
<gene>
    <name evidence="1" type="ORF">R1flu_026173</name>
</gene>
<accession>A0ABD1XFN8</accession>